<dbReference type="Pfam" id="PF03321">
    <property type="entry name" value="GH3"/>
    <property type="match status" value="1"/>
</dbReference>
<evidence type="ECO:0000256" key="1">
    <source>
        <dbReference type="SAM" id="Phobius"/>
    </source>
</evidence>
<dbReference type="Pfam" id="PF23571">
    <property type="entry name" value="GH3_M"/>
    <property type="match status" value="1"/>
</dbReference>
<sequence>MFRLGDWKVWCGILHLVLLVYLLHYLLCVPNNSLVSKLWAGILTPVCGISAILCFDVARRKASSSHTFRSKFDHYIAIAGLSWVGWFARRKLDKCCKNVTETQNKLLLGRLKENAETQYGREYKFLEIQTREEYVKQHPLTYISHYEPYIQQMMKGEEKVLTSRQPVIFAVTSGTSGKSSILPMTKHQGFMFFIQGISVVYHSLLKTFPENNNLQKTLKFFYTPKWRKSECGILIGPNSSSPTNSKHLLNIYSTPKAGFAILREPEALYVHLLFGLADKSLGMLEANFSSLILSSFDALYRYWSDIADDIQRGEVNPKLNIDESVRKELNAALTPNPQRANEIRDVMKTGSKVGIGKRLWPDCNLILSADSGSFDLPAKILRETYCEGIPIYSPLYAASEGLLGLNIWPKNHPSRYLLAVQSMFFEFIPVEHSTEDQPCTLFMDQVEKGEEYELVITNASGFYRYRFGDIVKVVDFYHQCPVIEFKHRKGQFLNVRGEKTSESLFYQALTKTTSAWFPRKLLNYCCVESLLIEDKGDSYAPFYHLFLEVDDDSKPLTVDQREMIDKELCSRSYVYESFRNKGSIQPIKVHQVKVGTFEELRKFTIDNSQASANQYKVPRVLKTKEAVSVLLKNVVNEL</sequence>
<dbReference type="InterPro" id="IPR055378">
    <property type="entry name" value="GH3_C"/>
</dbReference>
<dbReference type="EnsemblMetazoa" id="G26697.6">
    <property type="protein sequence ID" value="G26697.6:cds"/>
    <property type="gene ID" value="G26697"/>
</dbReference>
<dbReference type="InterPro" id="IPR055377">
    <property type="entry name" value="GH3_M"/>
</dbReference>
<dbReference type="GO" id="GO:0016881">
    <property type="term" value="F:acid-amino acid ligase activity"/>
    <property type="evidence" value="ECO:0007669"/>
    <property type="project" value="TreeGrafter"/>
</dbReference>
<feature type="transmembrane region" description="Helical" evidence="1">
    <location>
        <begin position="70"/>
        <end position="88"/>
    </location>
</feature>
<evidence type="ECO:0008006" key="6">
    <source>
        <dbReference type="Google" id="ProtNLM"/>
    </source>
</evidence>
<dbReference type="PANTHER" id="PTHR31901">
    <property type="entry name" value="GH3 DOMAIN-CONTAINING PROTEIN"/>
    <property type="match status" value="1"/>
</dbReference>
<evidence type="ECO:0000259" key="3">
    <source>
        <dbReference type="Pfam" id="PF23572"/>
    </source>
</evidence>
<feature type="transmembrane region" description="Helical" evidence="1">
    <location>
        <begin position="38"/>
        <end position="58"/>
    </location>
</feature>
<keyword evidence="1" id="KW-0812">Transmembrane</keyword>
<evidence type="ECO:0000259" key="2">
    <source>
        <dbReference type="Pfam" id="PF23571"/>
    </source>
</evidence>
<dbReference type="PANTHER" id="PTHR31901:SF9">
    <property type="entry name" value="GH3 DOMAIN-CONTAINING PROTEIN"/>
    <property type="match status" value="1"/>
</dbReference>
<dbReference type="OMA" id="HECCNCL"/>
<feature type="domain" description="GH3 middle" evidence="2">
    <location>
        <begin position="416"/>
        <end position="488"/>
    </location>
</feature>
<dbReference type="AlphaFoldDB" id="A0A8W8L4X0"/>
<dbReference type="OrthoDB" id="10004661at2759"/>
<keyword evidence="1" id="KW-1133">Transmembrane helix</keyword>
<proteinExistence type="predicted"/>
<reference evidence="4" key="1">
    <citation type="submission" date="2022-08" db="UniProtKB">
        <authorList>
            <consortium name="EnsemblMetazoa"/>
        </authorList>
    </citation>
    <scope>IDENTIFICATION</scope>
    <source>
        <strain evidence="4">05x7-T-G4-1.051#20</strain>
    </source>
</reference>
<feature type="transmembrane region" description="Helical" evidence="1">
    <location>
        <begin position="7"/>
        <end position="26"/>
    </location>
</feature>
<feature type="domain" description="GH3 C-terminal" evidence="3">
    <location>
        <begin position="508"/>
        <end position="624"/>
    </location>
</feature>
<dbReference type="Pfam" id="PF23572">
    <property type="entry name" value="GH3_C"/>
    <property type="match status" value="1"/>
</dbReference>
<name>A0A8W8L4X0_MAGGI</name>
<organism evidence="4 5">
    <name type="scientific">Magallana gigas</name>
    <name type="common">Pacific oyster</name>
    <name type="synonym">Crassostrea gigas</name>
    <dbReference type="NCBI Taxonomy" id="29159"/>
    <lineage>
        <taxon>Eukaryota</taxon>
        <taxon>Metazoa</taxon>
        <taxon>Spiralia</taxon>
        <taxon>Lophotrochozoa</taxon>
        <taxon>Mollusca</taxon>
        <taxon>Bivalvia</taxon>
        <taxon>Autobranchia</taxon>
        <taxon>Pteriomorphia</taxon>
        <taxon>Ostreida</taxon>
        <taxon>Ostreoidea</taxon>
        <taxon>Ostreidae</taxon>
        <taxon>Magallana</taxon>
    </lineage>
</organism>
<keyword evidence="1" id="KW-0472">Membrane</keyword>
<dbReference type="InterPro" id="IPR004993">
    <property type="entry name" value="GH3"/>
</dbReference>
<dbReference type="GO" id="GO:0005737">
    <property type="term" value="C:cytoplasm"/>
    <property type="evidence" value="ECO:0007669"/>
    <property type="project" value="TreeGrafter"/>
</dbReference>
<accession>A0A8W8L4X0</accession>
<dbReference type="EnsemblMetazoa" id="G26697.3">
    <property type="protein sequence ID" value="G26697.3:cds"/>
    <property type="gene ID" value="G26697"/>
</dbReference>
<dbReference type="Proteomes" id="UP000005408">
    <property type="component" value="Unassembled WGS sequence"/>
</dbReference>
<protein>
    <recommendedName>
        <fullName evidence="6">GH3 domain-containing protein</fullName>
    </recommendedName>
</protein>
<evidence type="ECO:0000313" key="5">
    <source>
        <dbReference type="Proteomes" id="UP000005408"/>
    </source>
</evidence>
<evidence type="ECO:0000313" key="4">
    <source>
        <dbReference type="EnsemblMetazoa" id="G26697.3:cds"/>
    </source>
</evidence>
<keyword evidence="5" id="KW-1185">Reference proteome</keyword>